<evidence type="ECO:0000313" key="18">
    <source>
        <dbReference type="Proteomes" id="UP000176614"/>
    </source>
</evidence>
<keyword evidence="2" id="KW-0328">Glycosyltransferase</keyword>
<feature type="transmembrane region" description="Helical" evidence="16">
    <location>
        <begin position="313"/>
        <end position="338"/>
    </location>
</feature>
<dbReference type="PANTHER" id="PTHR30474:SF2">
    <property type="entry name" value="PEPTIDOGLYCAN GLYCOSYLTRANSFERASE FTSW-RELATED"/>
    <property type="match status" value="1"/>
</dbReference>
<evidence type="ECO:0000256" key="11">
    <source>
        <dbReference type="ARBA" id="ARBA00038053"/>
    </source>
</evidence>
<dbReference type="GO" id="GO:0005886">
    <property type="term" value="C:plasma membrane"/>
    <property type="evidence" value="ECO:0007669"/>
    <property type="project" value="TreeGrafter"/>
</dbReference>
<feature type="transmembrane region" description="Helical" evidence="16">
    <location>
        <begin position="42"/>
        <end position="61"/>
    </location>
</feature>
<comment type="similarity">
    <text evidence="11">Belongs to the SEDS family. FtsW subfamily.</text>
</comment>
<keyword evidence="5" id="KW-0133">Cell shape</keyword>
<evidence type="ECO:0000256" key="7">
    <source>
        <dbReference type="ARBA" id="ARBA00022989"/>
    </source>
</evidence>
<organism evidence="17 18">
    <name type="scientific">candidate division WWE3 bacterium RIFOXYA2_FULL_46_9</name>
    <dbReference type="NCBI Taxonomy" id="1802636"/>
    <lineage>
        <taxon>Bacteria</taxon>
        <taxon>Katanobacteria</taxon>
    </lineage>
</organism>
<evidence type="ECO:0000256" key="13">
    <source>
        <dbReference type="ARBA" id="ARBA00041418"/>
    </source>
</evidence>
<evidence type="ECO:0000256" key="4">
    <source>
        <dbReference type="ARBA" id="ARBA00022692"/>
    </source>
</evidence>
<keyword evidence="7 16" id="KW-1133">Transmembrane helix</keyword>
<feature type="transmembrane region" description="Helical" evidence="16">
    <location>
        <begin position="276"/>
        <end position="301"/>
    </location>
</feature>
<reference evidence="17 18" key="1">
    <citation type="journal article" date="2016" name="Nat. Commun.">
        <title>Thousands of microbial genomes shed light on interconnected biogeochemical processes in an aquifer system.</title>
        <authorList>
            <person name="Anantharaman K."/>
            <person name="Brown C.T."/>
            <person name="Hug L.A."/>
            <person name="Sharon I."/>
            <person name="Castelle C.J."/>
            <person name="Probst A.J."/>
            <person name="Thomas B.C."/>
            <person name="Singh A."/>
            <person name="Wilkins M.J."/>
            <person name="Karaoz U."/>
            <person name="Brodie E.L."/>
            <person name="Williams K.H."/>
            <person name="Hubbard S.S."/>
            <person name="Banfield J.F."/>
        </authorList>
    </citation>
    <scope>NUCLEOTIDE SEQUENCE [LARGE SCALE GENOMIC DNA]</scope>
</reference>
<sequence>MKVTKPASIPLLTYLLLAVGVIFMASSSQIYSQEVYGVPYHLLLLQIGWIPVGSAFFWYFYKIRLEKLDKIAYLTFVLGIGFLLILAIAGLMPCEWNIPFAPCIKGARRWLFINPSPLPAIPFIGVLGFQPSEFMKLGLIMYLSVQLSKLIKRREEGFWVYLLITGLVSFLVMLQPNMSTAVILFLIGSVVYFVSGQSLKKFAYVIPVALILGLIFIFAYSYRLDRFKDFIAGEGSEDYHVRQILISLGSGGVTGVGYGQSKQKYSYLPEVAADSIFAVIGEEFGLVGTLSLISLFGYLLFKGFTLSLQANDVLERVLAAGITFWIGLQVFINVAAMVRLIPLTGIPLPLVSYGGSSMVFTMAGLGILAGIEKRKV</sequence>
<feature type="transmembrane region" description="Helical" evidence="16">
    <location>
        <begin position="202"/>
        <end position="222"/>
    </location>
</feature>
<gene>
    <name evidence="17" type="ORF">A2264_05225</name>
</gene>
<feature type="transmembrane region" description="Helical" evidence="16">
    <location>
        <begin position="350"/>
        <end position="371"/>
    </location>
</feature>
<evidence type="ECO:0000256" key="2">
    <source>
        <dbReference type="ARBA" id="ARBA00022676"/>
    </source>
</evidence>
<dbReference type="GO" id="GO:0015648">
    <property type="term" value="F:lipid-linked peptidoglycan transporter activity"/>
    <property type="evidence" value="ECO:0007669"/>
    <property type="project" value="TreeGrafter"/>
</dbReference>
<evidence type="ECO:0000313" key="17">
    <source>
        <dbReference type="EMBL" id="OGC63745.1"/>
    </source>
</evidence>
<dbReference type="PANTHER" id="PTHR30474">
    <property type="entry name" value="CELL CYCLE PROTEIN"/>
    <property type="match status" value="1"/>
</dbReference>
<feature type="transmembrane region" description="Helical" evidence="16">
    <location>
        <begin position="120"/>
        <end position="145"/>
    </location>
</feature>
<evidence type="ECO:0000256" key="1">
    <source>
        <dbReference type="ARBA" id="ARBA00004141"/>
    </source>
</evidence>
<dbReference type="GO" id="GO:0008360">
    <property type="term" value="P:regulation of cell shape"/>
    <property type="evidence" value="ECO:0007669"/>
    <property type="project" value="UniProtKB-KW"/>
</dbReference>
<dbReference type="GO" id="GO:0051301">
    <property type="term" value="P:cell division"/>
    <property type="evidence" value="ECO:0007669"/>
    <property type="project" value="InterPro"/>
</dbReference>
<protein>
    <recommendedName>
        <fullName evidence="12">Probable peptidoglycan glycosyltransferase FtsW</fullName>
        <ecNumber evidence="14">2.4.99.28</ecNumber>
    </recommendedName>
    <alternativeName>
        <fullName evidence="13">Cell division protein FtsW</fullName>
    </alternativeName>
    <alternativeName>
        <fullName evidence="10">Cell wall polymerase</fullName>
    </alternativeName>
    <alternativeName>
        <fullName evidence="9">Peptidoglycan polymerase</fullName>
    </alternativeName>
</protein>
<name>A0A1F4W308_UNCKA</name>
<dbReference type="GO" id="GO:0008955">
    <property type="term" value="F:peptidoglycan glycosyltransferase activity"/>
    <property type="evidence" value="ECO:0007669"/>
    <property type="project" value="UniProtKB-EC"/>
</dbReference>
<evidence type="ECO:0000256" key="10">
    <source>
        <dbReference type="ARBA" id="ARBA00033270"/>
    </source>
</evidence>
<comment type="caution">
    <text evidence="17">The sequence shown here is derived from an EMBL/GenBank/DDBJ whole genome shotgun (WGS) entry which is preliminary data.</text>
</comment>
<dbReference type="InterPro" id="IPR018365">
    <property type="entry name" value="Cell_cycle_FtsW-rel_CS"/>
</dbReference>
<evidence type="ECO:0000256" key="8">
    <source>
        <dbReference type="ARBA" id="ARBA00023136"/>
    </source>
</evidence>
<evidence type="ECO:0000256" key="9">
    <source>
        <dbReference type="ARBA" id="ARBA00032370"/>
    </source>
</evidence>
<comment type="catalytic activity">
    <reaction evidence="15">
        <text>[GlcNAc-(1-&gt;4)-Mur2Ac(oyl-L-Ala-gamma-D-Glu-L-Lys-D-Ala-D-Ala)](n)-di-trans,octa-cis-undecaprenyl diphosphate + beta-D-GlcNAc-(1-&gt;4)-Mur2Ac(oyl-L-Ala-gamma-D-Glu-L-Lys-D-Ala-D-Ala)-di-trans,octa-cis-undecaprenyl diphosphate = [GlcNAc-(1-&gt;4)-Mur2Ac(oyl-L-Ala-gamma-D-Glu-L-Lys-D-Ala-D-Ala)](n+1)-di-trans,octa-cis-undecaprenyl diphosphate + di-trans,octa-cis-undecaprenyl diphosphate + H(+)</text>
        <dbReference type="Rhea" id="RHEA:23708"/>
        <dbReference type="Rhea" id="RHEA-COMP:9602"/>
        <dbReference type="Rhea" id="RHEA-COMP:9603"/>
        <dbReference type="ChEBI" id="CHEBI:15378"/>
        <dbReference type="ChEBI" id="CHEBI:58405"/>
        <dbReference type="ChEBI" id="CHEBI:60033"/>
        <dbReference type="ChEBI" id="CHEBI:78435"/>
        <dbReference type="EC" id="2.4.99.28"/>
    </reaction>
</comment>
<evidence type="ECO:0000256" key="12">
    <source>
        <dbReference type="ARBA" id="ARBA00041185"/>
    </source>
</evidence>
<dbReference type="EC" id="2.4.99.28" evidence="14"/>
<feature type="transmembrane region" description="Helical" evidence="16">
    <location>
        <begin position="180"/>
        <end position="195"/>
    </location>
</feature>
<proteinExistence type="inferred from homology"/>
<dbReference type="EMBL" id="MEVT01000004">
    <property type="protein sequence ID" value="OGC63745.1"/>
    <property type="molecule type" value="Genomic_DNA"/>
</dbReference>
<keyword evidence="8 16" id="KW-0472">Membrane</keyword>
<dbReference type="InterPro" id="IPR001182">
    <property type="entry name" value="FtsW/RodA"/>
</dbReference>
<dbReference type="AlphaFoldDB" id="A0A1F4W308"/>
<dbReference type="PROSITE" id="PS00428">
    <property type="entry name" value="FTSW_RODA_SPOVE"/>
    <property type="match status" value="1"/>
</dbReference>
<evidence type="ECO:0000256" key="3">
    <source>
        <dbReference type="ARBA" id="ARBA00022679"/>
    </source>
</evidence>
<dbReference type="GO" id="GO:0032153">
    <property type="term" value="C:cell division site"/>
    <property type="evidence" value="ECO:0007669"/>
    <property type="project" value="TreeGrafter"/>
</dbReference>
<dbReference type="Pfam" id="PF01098">
    <property type="entry name" value="FTSW_RODA_SPOVE"/>
    <property type="match status" value="1"/>
</dbReference>
<comment type="subcellular location">
    <subcellularLocation>
        <location evidence="1">Membrane</location>
        <topology evidence="1">Multi-pass membrane protein</topology>
    </subcellularLocation>
</comment>
<dbReference type="GO" id="GO:0009252">
    <property type="term" value="P:peptidoglycan biosynthetic process"/>
    <property type="evidence" value="ECO:0007669"/>
    <property type="project" value="UniProtKB-KW"/>
</dbReference>
<feature type="transmembrane region" description="Helical" evidence="16">
    <location>
        <begin position="157"/>
        <end position="174"/>
    </location>
</feature>
<keyword evidence="4 16" id="KW-0812">Transmembrane</keyword>
<feature type="transmembrane region" description="Helical" evidence="16">
    <location>
        <begin position="73"/>
        <end position="92"/>
    </location>
</feature>
<evidence type="ECO:0000256" key="5">
    <source>
        <dbReference type="ARBA" id="ARBA00022960"/>
    </source>
</evidence>
<evidence type="ECO:0000256" key="14">
    <source>
        <dbReference type="ARBA" id="ARBA00044770"/>
    </source>
</evidence>
<evidence type="ECO:0000256" key="16">
    <source>
        <dbReference type="SAM" id="Phobius"/>
    </source>
</evidence>
<evidence type="ECO:0000256" key="6">
    <source>
        <dbReference type="ARBA" id="ARBA00022984"/>
    </source>
</evidence>
<keyword evidence="6" id="KW-0573">Peptidoglycan synthesis</keyword>
<evidence type="ECO:0000256" key="15">
    <source>
        <dbReference type="ARBA" id="ARBA00049902"/>
    </source>
</evidence>
<accession>A0A1F4W308</accession>
<keyword evidence="3" id="KW-0808">Transferase</keyword>
<dbReference type="Proteomes" id="UP000176614">
    <property type="component" value="Unassembled WGS sequence"/>
</dbReference>